<sequence>MKKEVAVVIPYYHYELTEMESISFHRCLNVLGNYPIVLIVPENMGKEKYPPVSGLLFEVVPDEWMESVEAYNRMMLLKDFYRRFLQYEYILVYQLDAFVFSDSLRHFCSYGYDFIGAPWLPGMYYIHDLKRCMWYVGNGGFSLRRVSAFFNVLKTCSTENVMVHEDIFWSSRESEYFHVAPVEIALQFSFERYVRQCYSLNHNHLPFGCHAWEKYDFDFWNPFFEERGYHLSGQIPEGIDIDMEYPAPFLHYLNADSAIIRNCYNGLMEQRQTVYVFGAGRRGSECIWLLRHADVENIRCIDNNMAVWGNRLFDVPVEEPDILKYERKEEILVLIAAKYSENEILRQLKEWKLEYGREVFFYRDLTEKITAGL</sequence>
<dbReference type="OrthoDB" id="7391526at2"/>
<dbReference type="EMBL" id="OFSM01000001">
    <property type="protein sequence ID" value="SOY27517.1"/>
    <property type="molecule type" value="Genomic_DNA"/>
</dbReference>
<feature type="domain" description="DUF5672" evidence="1">
    <location>
        <begin position="57"/>
        <end position="210"/>
    </location>
</feature>
<dbReference type="RefSeq" id="WP_103237637.1">
    <property type="nucleotide sequence ID" value="NZ_JANJZD010000016.1"/>
</dbReference>
<reference evidence="2 3" key="1">
    <citation type="submission" date="2018-01" db="EMBL/GenBank/DDBJ databases">
        <authorList>
            <person name="Gaut B.S."/>
            <person name="Morton B.R."/>
            <person name="Clegg M.T."/>
            <person name="Duvall M.R."/>
        </authorList>
    </citation>
    <scope>NUCLEOTIDE SEQUENCE [LARGE SCALE GENOMIC DNA]</scope>
    <source>
        <strain evidence="2">GP69</strain>
    </source>
</reference>
<dbReference type="AlphaFoldDB" id="A0A2K4ZAN4"/>
<dbReference type="Proteomes" id="UP000236311">
    <property type="component" value="Unassembled WGS sequence"/>
</dbReference>
<proteinExistence type="predicted"/>
<protein>
    <recommendedName>
        <fullName evidence="1">DUF5672 domain-containing protein</fullName>
    </recommendedName>
</protein>
<dbReference type="Pfam" id="PF18922">
    <property type="entry name" value="DUF5672"/>
    <property type="match status" value="1"/>
</dbReference>
<accession>A0A2K4ZAN4</accession>
<keyword evidence="3" id="KW-1185">Reference proteome</keyword>
<organism evidence="2 3">
    <name type="scientific">Acetatifactor muris</name>
    <dbReference type="NCBI Taxonomy" id="879566"/>
    <lineage>
        <taxon>Bacteria</taxon>
        <taxon>Bacillati</taxon>
        <taxon>Bacillota</taxon>
        <taxon>Clostridia</taxon>
        <taxon>Lachnospirales</taxon>
        <taxon>Lachnospiraceae</taxon>
        <taxon>Acetatifactor</taxon>
    </lineage>
</organism>
<evidence type="ECO:0000259" key="1">
    <source>
        <dbReference type="Pfam" id="PF18922"/>
    </source>
</evidence>
<name>A0A2K4ZAN4_9FIRM</name>
<gene>
    <name evidence="2" type="ORF">AMURIS_00221</name>
</gene>
<evidence type="ECO:0000313" key="3">
    <source>
        <dbReference type="Proteomes" id="UP000236311"/>
    </source>
</evidence>
<dbReference type="InterPro" id="IPR043729">
    <property type="entry name" value="DUF5672"/>
</dbReference>
<evidence type="ECO:0000313" key="2">
    <source>
        <dbReference type="EMBL" id="SOY27517.1"/>
    </source>
</evidence>